<feature type="compositionally biased region" description="Polar residues" evidence="1">
    <location>
        <begin position="268"/>
        <end position="279"/>
    </location>
</feature>
<dbReference type="Ensembl" id="ENSMCST00000011355.1">
    <property type="protein sequence ID" value="ENSMCSP00000011065.1"/>
    <property type="gene ID" value="ENSMCSG00000007834.1"/>
</dbReference>
<evidence type="ECO:0000313" key="2">
    <source>
        <dbReference type="Ensembl" id="ENSMCSP00000011065.1"/>
    </source>
</evidence>
<evidence type="ECO:0000256" key="1">
    <source>
        <dbReference type="SAM" id="MobiDB-lite"/>
    </source>
</evidence>
<feature type="region of interest" description="Disordered" evidence="1">
    <location>
        <begin position="1"/>
        <end position="34"/>
    </location>
</feature>
<organism evidence="2 3">
    <name type="scientific">Malurus cyaneus samueli</name>
    <dbReference type="NCBI Taxonomy" id="2593467"/>
    <lineage>
        <taxon>Eukaryota</taxon>
        <taxon>Metazoa</taxon>
        <taxon>Chordata</taxon>
        <taxon>Craniata</taxon>
        <taxon>Vertebrata</taxon>
        <taxon>Euteleostomi</taxon>
        <taxon>Archelosauria</taxon>
        <taxon>Archosauria</taxon>
        <taxon>Dinosauria</taxon>
        <taxon>Saurischia</taxon>
        <taxon>Theropoda</taxon>
        <taxon>Coelurosauria</taxon>
        <taxon>Aves</taxon>
        <taxon>Neognathae</taxon>
        <taxon>Neoaves</taxon>
        <taxon>Telluraves</taxon>
        <taxon>Australaves</taxon>
        <taxon>Passeriformes</taxon>
        <taxon>Meliphagoidea</taxon>
        <taxon>Maluridae</taxon>
        <taxon>Malurus</taxon>
    </lineage>
</organism>
<sequence length="295" mass="31506">MMSVQAASEQQSHTKRPLCLSPPPLPQTGENKAPQAVAEMTSPEEHAGVAWGTMSSTVCAAQNNLLHKHQGREEIPRGAWGPWVSAIPVPISVPSLFPCESQPCSHVNPIPIPMSVPSLFPCQSYPCSHVSPIPVPISVPSLFPCQSHPCSHICAIPVPVSIPSLFPCPFPSRPVLHPVPMSVLSLFPCQSIPVPMSSHPCSHVIPFPVPMSVPSLFPCQSHPCSHVNPIPVPMSSIPVPMSVHPCSHVSPSLPWPAQPAQIPPDRCTQPSYTIPEQGTSSSSPSVPESLPRKKI</sequence>
<keyword evidence="3" id="KW-1185">Reference proteome</keyword>
<dbReference type="AlphaFoldDB" id="A0A8C5TSA6"/>
<feature type="region of interest" description="Disordered" evidence="1">
    <location>
        <begin position="257"/>
        <end position="295"/>
    </location>
</feature>
<reference evidence="2" key="2">
    <citation type="submission" date="2025-09" db="UniProtKB">
        <authorList>
            <consortium name="Ensembl"/>
        </authorList>
    </citation>
    <scope>IDENTIFICATION</scope>
</reference>
<dbReference type="Proteomes" id="UP000694560">
    <property type="component" value="Unplaced"/>
</dbReference>
<name>A0A8C5TSA6_9PASS</name>
<accession>A0A8C5TSA6</accession>
<proteinExistence type="predicted"/>
<feature type="compositionally biased region" description="Low complexity" evidence="1">
    <location>
        <begin position="280"/>
        <end position="289"/>
    </location>
</feature>
<evidence type="ECO:0000313" key="3">
    <source>
        <dbReference type="Proteomes" id="UP000694560"/>
    </source>
</evidence>
<feature type="compositionally biased region" description="Polar residues" evidence="1">
    <location>
        <begin position="1"/>
        <end position="11"/>
    </location>
</feature>
<protein>
    <submittedName>
        <fullName evidence="2">Uncharacterized protein</fullName>
    </submittedName>
</protein>
<reference evidence="2" key="1">
    <citation type="submission" date="2025-08" db="UniProtKB">
        <authorList>
            <consortium name="Ensembl"/>
        </authorList>
    </citation>
    <scope>IDENTIFICATION</scope>
</reference>